<dbReference type="InterPro" id="IPR015856">
    <property type="entry name" value="ABC_transpr_CbiO/EcfA_su"/>
</dbReference>
<dbReference type="InterPro" id="IPR003439">
    <property type="entry name" value="ABC_transporter-like_ATP-bd"/>
</dbReference>
<evidence type="ECO:0000313" key="5">
    <source>
        <dbReference type="EMBL" id="KAJ8497871.1"/>
    </source>
</evidence>
<dbReference type="GO" id="GO:0016020">
    <property type="term" value="C:membrane"/>
    <property type="evidence" value="ECO:0007669"/>
    <property type="project" value="InterPro"/>
</dbReference>
<protein>
    <recommendedName>
        <fullName evidence="4">ABC transporter domain-containing protein</fullName>
    </recommendedName>
</protein>
<sequence>MAASLDCRYLCGLKEEREAEAAAGVRLVLFCYMHIEYSSGTPIKILDGKERSFPFAPLRLSAAQPATGLQPAERRAASTVRRRKIAAVPVNSDCMAFCNGSPCAGFRHNKLCATEMVPSAYRRVATKSRGLRISSDHSCIEVRRVNYRPPGTQHNLLNEVSLSLREKSFGLIFGRSGSGKTTLLHLLAGLSKPTSGSIIVQSYGYDGKPSESPEPLAPERVGIVFQFPERYFLADTILEEMTFGWPRQKADFKLREQLALNLQYAVNSVGLNTISLDDDPHSLSGGYKRRLALAIQLVQTPQLLLLDEPLAGLDWKARADVVKLLKHLKKELTILVISHDLKELSSLPVCLSSAKPVKRPSSTSPTKAMINAFTPRLIKHLFSFFLSCCRLLKTAGEACNDAPELARSFLVSLLQYVVELLKDMAVSSLLEAPVSVATESLQLTPSNH</sequence>
<dbReference type="InterPro" id="IPR027417">
    <property type="entry name" value="P-loop_NTPase"/>
</dbReference>
<feature type="domain" description="ABC transporter" evidence="4">
    <location>
        <begin position="140"/>
        <end position="381"/>
    </location>
</feature>
<dbReference type="AlphaFoldDB" id="A0AAV8RCQ6"/>
<dbReference type="EMBL" id="JAQQAF010000003">
    <property type="protein sequence ID" value="KAJ8497871.1"/>
    <property type="molecule type" value="Genomic_DNA"/>
</dbReference>
<accession>A0AAV8RCQ6</accession>
<dbReference type="GO" id="GO:0042626">
    <property type="term" value="F:ATPase-coupled transmembrane transporter activity"/>
    <property type="evidence" value="ECO:0007669"/>
    <property type="project" value="TreeGrafter"/>
</dbReference>
<dbReference type="PANTHER" id="PTHR43553">
    <property type="entry name" value="HEAVY METAL TRANSPORTER"/>
    <property type="match status" value="1"/>
</dbReference>
<organism evidence="5 6">
    <name type="scientific">Ensete ventricosum</name>
    <name type="common">Abyssinian banana</name>
    <name type="synonym">Musa ensete</name>
    <dbReference type="NCBI Taxonomy" id="4639"/>
    <lineage>
        <taxon>Eukaryota</taxon>
        <taxon>Viridiplantae</taxon>
        <taxon>Streptophyta</taxon>
        <taxon>Embryophyta</taxon>
        <taxon>Tracheophyta</taxon>
        <taxon>Spermatophyta</taxon>
        <taxon>Magnoliopsida</taxon>
        <taxon>Liliopsida</taxon>
        <taxon>Zingiberales</taxon>
        <taxon>Musaceae</taxon>
        <taxon>Ensete</taxon>
    </lineage>
</organism>
<comment type="caution">
    <text evidence="5">The sequence shown here is derived from an EMBL/GenBank/DDBJ whole genome shotgun (WGS) entry which is preliminary data.</text>
</comment>
<dbReference type="Gene3D" id="3.40.50.300">
    <property type="entry name" value="P-loop containing nucleotide triphosphate hydrolases"/>
    <property type="match status" value="1"/>
</dbReference>
<dbReference type="Proteomes" id="UP001222027">
    <property type="component" value="Unassembled WGS sequence"/>
</dbReference>
<dbReference type="FunFam" id="3.40.50.300:FF:001645">
    <property type="entry name" value="ABC transporter I family member 11 chloroplastic"/>
    <property type="match status" value="1"/>
</dbReference>
<evidence type="ECO:0000256" key="1">
    <source>
        <dbReference type="ARBA" id="ARBA00022448"/>
    </source>
</evidence>
<keyword evidence="2" id="KW-0547">Nucleotide-binding</keyword>
<dbReference type="SUPFAM" id="SSF52540">
    <property type="entry name" value="P-loop containing nucleoside triphosphate hydrolases"/>
    <property type="match status" value="1"/>
</dbReference>
<dbReference type="Pfam" id="PF00005">
    <property type="entry name" value="ABC_tran"/>
    <property type="match status" value="1"/>
</dbReference>
<dbReference type="GO" id="GO:0005524">
    <property type="term" value="F:ATP binding"/>
    <property type="evidence" value="ECO:0007669"/>
    <property type="project" value="UniProtKB-KW"/>
</dbReference>
<dbReference type="CDD" id="cd03225">
    <property type="entry name" value="ABC_cobalt_CbiO_domain1"/>
    <property type="match status" value="1"/>
</dbReference>
<reference evidence="5 6" key="1">
    <citation type="submission" date="2022-12" db="EMBL/GenBank/DDBJ databases">
        <title>Chromosome-scale assembly of the Ensete ventricosum genome.</title>
        <authorList>
            <person name="Dussert Y."/>
            <person name="Stocks J."/>
            <person name="Wendawek A."/>
            <person name="Woldeyes F."/>
            <person name="Nichols R.A."/>
            <person name="Borrell J.S."/>
        </authorList>
    </citation>
    <scope>NUCLEOTIDE SEQUENCE [LARGE SCALE GENOMIC DNA]</scope>
    <source>
        <strain evidence="6">cv. Maze</strain>
        <tissue evidence="5">Seeds</tissue>
    </source>
</reference>
<name>A0AAV8RCQ6_ENSVE</name>
<dbReference type="InterPro" id="IPR050095">
    <property type="entry name" value="ECF_ABC_transporter_ATP-bd"/>
</dbReference>
<gene>
    <name evidence="5" type="ORF">OPV22_008423</name>
</gene>
<evidence type="ECO:0000313" key="6">
    <source>
        <dbReference type="Proteomes" id="UP001222027"/>
    </source>
</evidence>
<evidence type="ECO:0000256" key="2">
    <source>
        <dbReference type="ARBA" id="ARBA00022741"/>
    </source>
</evidence>
<keyword evidence="3" id="KW-0067">ATP-binding</keyword>
<evidence type="ECO:0000259" key="4">
    <source>
        <dbReference type="PROSITE" id="PS50893"/>
    </source>
</evidence>
<dbReference type="InterPro" id="IPR003593">
    <property type="entry name" value="AAA+_ATPase"/>
</dbReference>
<dbReference type="GO" id="GO:0009941">
    <property type="term" value="C:chloroplast envelope"/>
    <property type="evidence" value="ECO:0007669"/>
    <property type="project" value="TreeGrafter"/>
</dbReference>
<dbReference type="PROSITE" id="PS50893">
    <property type="entry name" value="ABC_TRANSPORTER_2"/>
    <property type="match status" value="1"/>
</dbReference>
<keyword evidence="1" id="KW-0813">Transport</keyword>
<proteinExistence type="predicted"/>
<dbReference type="PANTHER" id="PTHR43553:SF1">
    <property type="entry name" value="ABC TRANSPORTER I FAMILY MEMBER 11, CHLOROPLASTIC"/>
    <property type="match status" value="1"/>
</dbReference>
<dbReference type="GO" id="GO:0016887">
    <property type="term" value="F:ATP hydrolysis activity"/>
    <property type="evidence" value="ECO:0007669"/>
    <property type="project" value="InterPro"/>
</dbReference>
<keyword evidence="6" id="KW-1185">Reference proteome</keyword>
<dbReference type="SMART" id="SM00382">
    <property type="entry name" value="AAA"/>
    <property type="match status" value="1"/>
</dbReference>
<evidence type="ECO:0000256" key="3">
    <source>
        <dbReference type="ARBA" id="ARBA00022840"/>
    </source>
</evidence>